<feature type="transmembrane region" description="Helical" evidence="8">
    <location>
        <begin position="147"/>
        <end position="169"/>
    </location>
</feature>
<dbReference type="EMBL" id="QEKH01000001">
    <property type="protein sequence ID" value="PVY45979.1"/>
    <property type="molecule type" value="Genomic_DNA"/>
</dbReference>
<keyword evidence="11" id="KW-1185">Reference proteome</keyword>
<evidence type="ECO:0000256" key="4">
    <source>
        <dbReference type="ARBA" id="ARBA00022967"/>
    </source>
</evidence>
<keyword evidence="7" id="KW-0915">Sodium</keyword>
<evidence type="ECO:0000313" key="9">
    <source>
        <dbReference type="EMBL" id="NMD87463.1"/>
    </source>
</evidence>
<feature type="transmembrane region" description="Helical" evidence="8">
    <location>
        <begin position="392"/>
        <end position="414"/>
    </location>
</feature>
<comment type="subcellular location">
    <subcellularLocation>
        <location evidence="1">Cell membrane</location>
        <topology evidence="1">Multi-pass membrane protein</topology>
    </subcellularLocation>
</comment>
<dbReference type="AlphaFoldDB" id="A0A2U1BBE2"/>
<evidence type="ECO:0000313" key="10">
    <source>
        <dbReference type="EMBL" id="PVY45979.1"/>
    </source>
</evidence>
<dbReference type="PANTHER" id="PTHR35806:SF1">
    <property type="entry name" value="OXALOACETATE DECARBOXYLASE BETA CHAIN 2"/>
    <property type="match status" value="1"/>
</dbReference>
<keyword evidence="4" id="KW-1278">Translocase</keyword>
<dbReference type="Proteomes" id="UP000576225">
    <property type="component" value="Unassembled WGS sequence"/>
</dbReference>
<evidence type="ECO:0000256" key="7">
    <source>
        <dbReference type="PIRNR" id="PIRNR015658"/>
    </source>
</evidence>
<dbReference type="GO" id="GO:0005886">
    <property type="term" value="C:plasma membrane"/>
    <property type="evidence" value="ECO:0007669"/>
    <property type="project" value="UniProtKB-SubCell"/>
</dbReference>
<evidence type="ECO:0000313" key="12">
    <source>
        <dbReference type="Proteomes" id="UP000576225"/>
    </source>
</evidence>
<reference evidence="10 11" key="1">
    <citation type="submission" date="2018-04" db="EMBL/GenBank/DDBJ databases">
        <title>Genomic Encyclopedia of Type Strains, Phase IV (KMG-IV): sequencing the most valuable type-strain genomes for metagenomic binning, comparative biology and taxonomic classification.</title>
        <authorList>
            <person name="Goeker M."/>
        </authorList>
    </citation>
    <scope>NUCLEOTIDE SEQUENCE [LARGE SCALE GENOMIC DNA]</scope>
    <source>
        <strain evidence="10 11">DSM 14823</strain>
    </source>
</reference>
<dbReference type="InterPro" id="IPR005661">
    <property type="entry name" value="OadB_MmdB"/>
</dbReference>
<keyword evidence="2 7" id="KW-1003">Cell membrane</keyword>
<name>A0A2U1BBE2_9BACT</name>
<feature type="transmembrane region" description="Helical" evidence="8">
    <location>
        <begin position="50"/>
        <end position="70"/>
    </location>
</feature>
<gene>
    <name evidence="10" type="ORF">C8D82_101177</name>
    <name evidence="9" type="ORF">HF882_12795</name>
</gene>
<keyword evidence="7" id="KW-0739">Sodium transport</keyword>
<keyword evidence="7" id="KW-0406">Ion transport</keyword>
<feature type="transmembrane region" description="Helical" evidence="8">
    <location>
        <begin position="201"/>
        <end position="224"/>
    </location>
</feature>
<keyword evidence="6 7" id="KW-0472">Membrane</keyword>
<keyword evidence="7" id="KW-0813">Transport</keyword>
<dbReference type="PANTHER" id="PTHR35806">
    <property type="entry name" value="OXALOACETATE DECARBOXYLASE BETA CHAIN 2"/>
    <property type="match status" value="1"/>
</dbReference>
<feature type="transmembrane region" description="Helical" evidence="8">
    <location>
        <begin position="113"/>
        <end position="135"/>
    </location>
</feature>
<protein>
    <submittedName>
        <fullName evidence="10">Oxaloacetate decarboxylase beta subunit</fullName>
    </submittedName>
    <submittedName>
        <fullName evidence="9">Sodium ion-translocating decarboxylase subunit beta</fullName>
    </submittedName>
</protein>
<evidence type="ECO:0000313" key="11">
    <source>
        <dbReference type="Proteomes" id="UP000245959"/>
    </source>
</evidence>
<feature type="transmembrane region" description="Helical" evidence="8">
    <location>
        <begin position="252"/>
        <end position="278"/>
    </location>
</feature>
<sequence>MNTNWLDIFQGVGVMMASFANEPGIAIARILLVLLGFLLIYLGRKGVLEPLLMIPMGLGMATINVSAMFFDPINMAAGGKVDPNAVNNLFLDSTASNNDHLMTLMQIDWLQPVYTLTFSNGLIACLVFIGIGSLLDVGFVMARPYVSAIIALFAELGTMLTLPLAVMFGGYSLQDAAAIALVGGADGPMVLFASLKLSPHLFVPITVVAYMYLGLAYGGFPYMIRLLIPEKLRKIQMPADDPAKKVTSGQKLTFAVVCCVLLSFLFPVASPLFFSLFLGIAIRESGLDKFHYLVSEIVLYASTLTLGLLLGVLCEAKTIMDPKVLPLLIFGLVALGLSGLGGLIGGYFMYFVTGGKFNPVIGIAGVSCVPTTAKVAQKCVSKANPGAIVMHYALGANIFGVITTAIIAAIYISLLNK</sequence>
<dbReference type="Pfam" id="PF03977">
    <property type="entry name" value="OAD_beta"/>
    <property type="match status" value="1"/>
</dbReference>
<feature type="transmembrane region" description="Helical" evidence="8">
    <location>
        <begin position="290"/>
        <end position="313"/>
    </location>
</feature>
<feature type="transmembrane region" description="Helical" evidence="8">
    <location>
        <begin position="25"/>
        <end position="44"/>
    </location>
</feature>
<evidence type="ECO:0000256" key="6">
    <source>
        <dbReference type="ARBA" id="ARBA00023136"/>
    </source>
</evidence>
<dbReference type="EMBL" id="JABAEW010000024">
    <property type="protein sequence ID" value="NMD87463.1"/>
    <property type="molecule type" value="Genomic_DNA"/>
</dbReference>
<evidence type="ECO:0000256" key="8">
    <source>
        <dbReference type="SAM" id="Phobius"/>
    </source>
</evidence>
<dbReference type="Proteomes" id="UP000245959">
    <property type="component" value="Unassembled WGS sequence"/>
</dbReference>
<dbReference type="GO" id="GO:0006814">
    <property type="term" value="P:sodium ion transport"/>
    <property type="evidence" value="ECO:0007669"/>
    <property type="project" value="UniProtKB-UniRule"/>
</dbReference>
<evidence type="ECO:0000256" key="5">
    <source>
        <dbReference type="ARBA" id="ARBA00022989"/>
    </source>
</evidence>
<feature type="transmembrane region" description="Helical" evidence="8">
    <location>
        <begin position="325"/>
        <end position="350"/>
    </location>
</feature>
<accession>A0A2U1BBE2</accession>
<dbReference type="GO" id="GO:0016829">
    <property type="term" value="F:lyase activity"/>
    <property type="evidence" value="ECO:0007669"/>
    <property type="project" value="InterPro"/>
</dbReference>
<reference evidence="9 12" key="2">
    <citation type="submission" date="2020-04" db="EMBL/GenBank/DDBJ databases">
        <authorList>
            <person name="Hitch T.C.A."/>
            <person name="Wylensek D."/>
            <person name="Clavel T."/>
        </authorList>
    </citation>
    <scope>NUCLEOTIDE SEQUENCE [LARGE SCALE GENOMIC DNA]</scope>
    <source>
        <strain evidence="9 12">COR2-253-APC-1A</strain>
    </source>
</reference>
<dbReference type="NCBIfam" id="TIGR01109">
    <property type="entry name" value="Na_pump_decarbB"/>
    <property type="match status" value="1"/>
</dbReference>
<evidence type="ECO:0000256" key="1">
    <source>
        <dbReference type="ARBA" id="ARBA00004651"/>
    </source>
</evidence>
<keyword evidence="3 8" id="KW-0812">Transmembrane</keyword>
<dbReference type="PIRSF" id="PIRSF015658">
    <property type="entry name" value="MmdB_OadB"/>
    <property type="match status" value="1"/>
</dbReference>
<organism evidence="10 11">
    <name type="scientific">Victivallis vadensis</name>
    <dbReference type="NCBI Taxonomy" id="172901"/>
    <lineage>
        <taxon>Bacteria</taxon>
        <taxon>Pseudomonadati</taxon>
        <taxon>Lentisphaerota</taxon>
        <taxon>Lentisphaeria</taxon>
        <taxon>Victivallales</taxon>
        <taxon>Victivallaceae</taxon>
        <taxon>Victivallis</taxon>
    </lineage>
</organism>
<proteinExistence type="predicted"/>
<comment type="caution">
    <text evidence="10">The sequence shown here is derived from an EMBL/GenBank/DDBJ whole genome shotgun (WGS) entry which is preliminary data.</text>
</comment>
<dbReference type="OrthoDB" id="9783838at2"/>
<keyword evidence="5 8" id="KW-1133">Transmembrane helix</keyword>
<evidence type="ECO:0000256" key="2">
    <source>
        <dbReference type="ARBA" id="ARBA00022475"/>
    </source>
</evidence>
<evidence type="ECO:0000256" key="3">
    <source>
        <dbReference type="ARBA" id="ARBA00022692"/>
    </source>
</evidence>